<dbReference type="AlphaFoldDB" id="A0AAW5R1S7"/>
<dbReference type="RefSeq" id="WP_261616647.1">
    <property type="nucleotide sequence ID" value="NZ_JALIDZ010000006.1"/>
</dbReference>
<protein>
    <submittedName>
        <fullName evidence="2">CoA-binding protein</fullName>
    </submittedName>
</protein>
<dbReference type="SMART" id="SM00881">
    <property type="entry name" value="CoA_binding"/>
    <property type="match status" value="1"/>
</dbReference>
<keyword evidence="3" id="KW-1185">Reference proteome</keyword>
<dbReference type="EMBL" id="JALIDZ010000006">
    <property type="protein sequence ID" value="MCT8973064.1"/>
    <property type="molecule type" value="Genomic_DNA"/>
</dbReference>
<accession>A0AAW5R1S7</accession>
<dbReference type="Pfam" id="PF13380">
    <property type="entry name" value="CoA_binding_2"/>
    <property type="match status" value="1"/>
</dbReference>
<proteinExistence type="predicted"/>
<dbReference type="PANTHER" id="PTHR33303:SF2">
    <property type="entry name" value="COA-BINDING DOMAIN-CONTAINING PROTEIN"/>
    <property type="match status" value="1"/>
</dbReference>
<evidence type="ECO:0000313" key="2">
    <source>
        <dbReference type="EMBL" id="MCT8973064.1"/>
    </source>
</evidence>
<dbReference type="Gene3D" id="3.40.50.720">
    <property type="entry name" value="NAD(P)-binding Rossmann-like Domain"/>
    <property type="match status" value="1"/>
</dbReference>
<dbReference type="SUPFAM" id="SSF51735">
    <property type="entry name" value="NAD(P)-binding Rossmann-fold domains"/>
    <property type="match status" value="1"/>
</dbReference>
<gene>
    <name evidence="2" type="ORF">MUB46_14455</name>
</gene>
<evidence type="ECO:0000259" key="1">
    <source>
        <dbReference type="SMART" id="SM00881"/>
    </source>
</evidence>
<dbReference type="InterPro" id="IPR036291">
    <property type="entry name" value="NAD(P)-bd_dom_sf"/>
</dbReference>
<sequence>MNHDRYSDDYIRGILDECKVIAMVGASANSIRPSYFAMKYLLEKGYRVIPINPGQAGKEILGQTVHASLADVPEAIDMVDIFRASEAAAAVVDEALALSPLPKVIWMQLGVRNDAAAAKAEAAGLKVVMNRCPKIEYGRLSGEIAWAGVNRGTVSSKRPTLSVGGIQRMALKKDGNLS</sequence>
<name>A0AAW5R1S7_9HYPH</name>
<evidence type="ECO:0000313" key="3">
    <source>
        <dbReference type="Proteomes" id="UP001320898"/>
    </source>
</evidence>
<dbReference type="Proteomes" id="UP001320898">
    <property type="component" value="Unassembled WGS sequence"/>
</dbReference>
<comment type="caution">
    <text evidence="2">The sequence shown here is derived from an EMBL/GenBank/DDBJ whole genome shotgun (WGS) entry which is preliminary data.</text>
</comment>
<dbReference type="InterPro" id="IPR003781">
    <property type="entry name" value="CoA-bd"/>
</dbReference>
<dbReference type="PANTHER" id="PTHR33303">
    <property type="entry name" value="CYTOPLASMIC PROTEIN-RELATED"/>
    <property type="match status" value="1"/>
</dbReference>
<reference evidence="2 3" key="1">
    <citation type="submission" date="2022-04" db="EMBL/GenBank/DDBJ databases">
        <authorList>
            <person name="Ye Y.-Q."/>
            <person name="Du Z.-J."/>
        </authorList>
    </citation>
    <scope>NUCLEOTIDE SEQUENCE [LARGE SCALE GENOMIC DNA]</scope>
    <source>
        <strain evidence="2 3">A6E488</strain>
    </source>
</reference>
<feature type="domain" description="CoA-binding" evidence="1">
    <location>
        <begin position="15"/>
        <end position="111"/>
    </location>
</feature>
<organism evidence="2 3">
    <name type="scientific">Microbaculum marinisediminis</name>
    <dbReference type="NCBI Taxonomy" id="2931392"/>
    <lineage>
        <taxon>Bacteria</taxon>
        <taxon>Pseudomonadati</taxon>
        <taxon>Pseudomonadota</taxon>
        <taxon>Alphaproteobacteria</taxon>
        <taxon>Hyphomicrobiales</taxon>
        <taxon>Tepidamorphaceae</taxon>
        <taxon>Microbaculum</taxon>
    </lineage>
</organism>